<dbReference type="EMBL" id="JAYGHX010000010">
    <property type="protein sequence ID" value="MEA5392339.1"/>
    <property type="molecule type" value="Genomic_DNA"/>
</dbReference>
<organism evidence="1 2">
    <name type="scientific">Cyanobium gracile UHCC 0139</name>
    <dbReference type="NCBI Taxonomy" id="3110308"/>
    <lineage>
        <taxon>Bacteria</taxon>
        <taxon>Bacillati</taxon>
        <taxon>Cyanobacteriota</taxon>
        <taxon>Cyanophyceae</taxon>
        <taxon>Synechococcales</taxon>
        <taxon>Prochlorococcaceae</taxon>
        <taxon>Cyanobium</taxon>
    </lineage>
</organism>
<evidence type="ECO:0000313" key="1">
    <source>
        <dbReference type="EMBL" id="MEA5392339.1"/>
    </source>
</evidence>
<comment type="caution">
    <text evidence="1">The sequence shown here is derived from an EMBL/GenBank/DDBJ whole genome shotgun (WGS) entry which is preliminary data.</text>
</comment>
<reference evidence="1 2" key="1">
    <citation type="submission" date="2023-12" db="EMBL/GenBank/DDBJ databases">
        <title>Baltic Sea Cyanobacteria.</title>
        <authorList>
            <person name="Delbaje E."/>
            <person name="Fewer D.P."/>
            <person name="Shishido T.K."/>
        </authorList>
    </citation>
    <scope>NUCLEOTIDE SEQUENCE [LARGE SCALE GENOMIC DNA]</scope>
    <source>
        <strain evidence="1 2">UHCC 0139</strain>
    </source>
</reference>
<dbReference type="CDD" id="cd14797">
    <property type="entry name" value="DUF302"/>
    <property type="match status" value="1"/>
</dbReference>
<dbReference type="SUPFAM" id="SSF103247">
    <property type="entry name" value="TT1751-like"/>
    <property type="match status" value="1"/>
</dbReference>
<dbReference type="RefSeq" id="WP_323306296.1">
    <property type="nucleotide sequence ID" value="NZ_JAYGHX010000010.1"/>
</dbReference>
<protein>
    <submittedName>
        <fullName evidence="1">DUF302 domain-containing protein</fullName>
    </submittedName>
</protein>
<proteinExistence type="predicted"/>
<gene>
    <name evidence="1" type="ORF">VB738_13835</name>
</gene>
<keyword evidence="2" id="KW-1185">Reference proteome</keyword>
<sequence length="94" mass="9540">MDPFLIRDSAKSFEEACASLQQAAPDHGSGVLAVPDLGQTLPSKGLAFQEQCRIFEVCNPSLAVVAGEVEPSTQAIIAAAAAGAGPEDGSESVP</sequence>
<dbReference type="Gene3D" id="3.30.310.70">
    <property type="entry name" value="TT1751-like domain"/>
    <property type="match status" value="1"/>
</dbReference>
<dbReference type="Proteomes" id="UP001304461">
    <property type="component" value="Unassembled WGS sequence"/>
</dbReference>
<accession>A0ABU5RX19</accession>
<name>A0ABU5RX19_9CYAN</name>
<dbReference type="InterPro" id="IPR035923">
    <property type="entry name" value="TT1751-like_sf"/>
</dbReference>
<dbReference type="InterPro" id="IPR005180">
    <property type="entry name" value="DUF302"/>
</dbReference>
<evidence type="ECO:0000313" key="2">
    <source>
        <dbReference type="Proteomes" id="UP001304461"/>
    </source>
</evidence>